<dbReference type="SUPFAM" id="SSF54593">
    <property type="entry name" value="Glyoxalase/Bleomycin resistance protein/Dihydroxybiphenyl dioxygenase"/>
    <property type="match status" value="1"/>
</dbReference>
<dbReference type="InterPro" id="IPR029068">
    <property type="entry name" value="Glyas_Bleomycin-R_OHBP_Dase"/>
</dbReference>
<dbReference type="STRING" id="1136941.ACH46_17595"/>
<dbReference type="RefSeq" id="WP_062394073.1">
    <property type="nucleotide sequence ID" value="NZ_CP011853.1"/>
</dbReference>
<name>A0A0N9NFX1_9ACTN</name>
<dbReference type="Gene3D" id="3.10.180.10">
    <property type="entry name" value="2,3-Dihydroxybiphenyl 1,2-Dioxygenase, domain 1"/>
    <property type="match status" value="1"/>
</dbReference>
<evidence type="ECO:0000313" key="3">
    <source>
        <dbReference type="Proteomes" id="UP000063789"/>
    </source>
</evidence>
<dbReference type="InterPro" id="IPR037523">
    <property type="entry name" value="VOC_core"/>
</dbReference>
<dbReference type="PATRIC" id="fig|1136941.3.peg.3596"/>
<reference evidence="2 3" key="2">
    <citation type="journal article" date="2017" name="Int. J. Syst. Evol. Microbiol.">
        <title>Gordonia phthalatica sp. nov., a di-n-butyl phthalate-degrading bacterium isolated from activated sludge.</title>
        <authorList>
            <person name="Jin D."/>
            <person name="Kong X."/>
            <person name="Jia M."/>
            <person name="Yu X."/>
            <person name="Wang X."/>
            <person name="Zhuang X."/>
            <person name="Deng Y."/>
            <person name="Bai Z."/>
        </authorList>
    </citation>
    <scope>NUCLEOTIDE SEQUENCE [LARGE SCALE GENOMIC DNA]</scope>
    <source>
        <strain evidence="2 3">QH-11</strain>
    </source>
</reference>
<reference evidence="3" key="1">
    <citation type="submission" date="2015-06" db="EMBL/GenBank/DDBJ databases">
        <title>Complete genome sequence and metabolic analysis of phthalate degradation pathway in Gordonia sp. QH-11.</title>
        <authorList>
            <person name="Jin D."/>
            <person name="Kong X."/>
            <person name="Bai Z."/>
        </authorList>
    </citation>
    <scope>NUCLEOTIDE SEQUENCE [LARGE SCALE GENOMIC DNA]</scope>
    <source>
        <strain evidence="3">QH-11</strain>
    </source>
</reference>
<feature type="domain" description="VOC" evidence="1">
    <location>
        <begin position="3"/>
        <end position="127"/>
    </location>
</feature>
<dbReference type="PANTHER" id="PTHR36503:SF2">
    <property type="entry name" value="BLR2408 PROTEIN"/>
    <property type="match status" value="1"/>
</dbReference>
<evidence type="ECO:0000259" key="1">
    <source>
        <dbReference type="PROSITE" id="PS51819"/>
    </source>
</evidence>
<dbReference type="KEGG" id="goq:ACH46_17595"/>
<dbReference type="PROSITE" id="PS51819">
    <property type="entry name" value="VOC"/>
    <property type="match status" value="1"/>
</dbReference>
<dbReference type="Pfam" id="PF22677">
    <property type="entry name" value="Ble-like_N"/>
    <property type="match status" value="1"/>
</dbReference>
<dbReference type="InterPro" id="IPR053863">
    <property type="entry name" value="Glyoxy/Ble-like_N"/>
</dbReference>
<dbReference type="EMBL" id="CP011853">
    <property type="protein sequence ID" value="ALG85974.1"/>
    <property type="molecule type" value="Genomic_DNA"/>
</dbReference>
<dbReference type="Proteomes" id="UP000063789">
    <property type="component" value="Chromosome"/>
</dbReference>
<dbReference type="AlphaFoldDB" id="A0A0N9NFX1"/>
<evidence type="ECO:0000313" key="2">
    <source>
        <dbReference type="EMBL" id="ALG85974.1"/>
    </source>
</evidence>
<organism evidence="2 3">
    <name type="scientific">Gordonia phthalatica</name>
    <dbReference type="NCBI Taxonomy" id="1136941"/>
    <lineage>
        <taxon>Bacteria</taxon>
        <taxon>Bacillati</taxon>
        <taxon>Actinomycetota</taxon>
        <taxon>Actinomycetes</taxon>
        <taxon>Mycobacteriales</taxon>
        <taxon>Gordoniaceae</taxon>
        <taxon>Gordonia</taxon>
    </lineage>
</organism>
<protein>
    <submittedName>
        <fullName evidence="2">Glyoxalase</fullName>
    </submittedName>
</protein>
<sequence>MHTMIFVNLPVADIEASRAFFGKIGYRFDDRFGGDQCAALVLGETMVAMLLERDFYQTFVPGRQIIDATTTSGAILCLDADSREVVDEIVGKALAAGATFGNTEDHGFMYGSSFFDLDGHGWEIMWMDPAAVEAGPEAYAAAQNGN</sequence>
<proteinExistence type="predicted"/>
<dbReference type="PANTHER" id="PTHR36503">
    <property type="entry name" value="BLR2520 PROTEIN"/>
    <property type="match status" value="1"/>
</dbReference>
<gene>
    <name evidence="2" type="ORF">ACH46_17595</name>
</gene>
<keyword evidence="3" id="KW-1185">Reference proteome</keyword>
<dbReference type="OrthoDB" id="4265398at2"/>
<accession>A0A0N9NFX1</accession>